<name>B4CXZ4_9BACT</name>
<dbReference type="EMBL" id="ABVL01000003">
    <property type="protein sequence ID" value="EDY21142.1"/>
    <property type="molecule type" value="Genomic_DNA"/>
</dbReference>
<keyword evidence="1" id="KW-0472">Membrane</keyword>
<proteinExistence type="predicted"/>
<keyword evidence="1" id="KW-0812">Transmembrane</keyword>
<accession>B4CXZ4</accession>
<evidence type="ECO:0000313" key="3">
    <source>
        <dbReference type="Proteomes" id="UP000005824"/>
    </source>
</evidence>
<dbReference type="STRING" id="497964.CfE428DRAFT_1435"/>
<comment type="caution">
    <text evidence="2">The sequence shown here is derived from an EMBL/GenBank/DDBJ whole genome shotgun (WGS) entry which is preliminary data.</text>
</comment>
<evidence type="ECO:0000313" key="2">
    <source>
        <dbReference type="EMBL" id="EDY21142.1"/>
    </source>
</evidence>
<dbReference type="InParanoid" id="B4CXZ4"/>
<dbReference type="Proteomes" id="UP000005824">
    <property type="component" value="Unassembled WGS sequence"/>
</dbReference>
<gene>
    <name evidence="2" type="ORF">CfE428DRAFT_1435</name>
</gene>
<feature type="transmembrane region" description="Helical" evidence="1">
    <location>
        <begin position="47"/>
        <end position="66"/>
    </location>
</feature>
<keyword evidence="1" id="KW-1133">Transmembrane helix</keyword>
<protein>
    <submittedName>
        <fullName evidence="2">Uncharacterized protein</fullName>
    </submittedName>
</protein>
<feature type="transmembrane region" description="Helical" evidence="1">
    <location>
        <begin position="129"/>
        <end position="147"/>
    </location>
</feature>
<dbReference type="AlphaFoldDB" id="B4CXZ4"/>
<reference evidence="2 3" key="1">
    <citation type="journal article" date="2011" name="J. Bacteriol.">
        <title>Genome sequence of Chthoniobacter flavus Ellin428, an aerobic heterotrophic soil bacterium.</title>
        <authorList>
            <person name="Kant R."/>
            <person name="van Passel M.W."/>
            <person name="Palva A."/>
            <person name="Lucas S."/>
            <person name="Lapidus A."/>
            <person name="Glavina Del Rio T."/>
            <person name="Dalin E."/>
            <person name="Tice H."/>
            <person name="Bruce D."/>
            <person name="Goodwin L."/>
            <person name="Pitluck S."/>
            <person name="Larimer F.W."/>
            <person name="Land M.L."/>
            <person name="Hauser L."/>
            <person name="Sangwan P."/>
            <person name="de Vos W.M."/>
            <person name="Janssen P.H."/>
            <person name="Smidt H."/>
        </authorList>
    </citation>
    <scope>NUCLEOTIDE SEQUENCE [LARGE SCALE GENOMIC DNA]</scope>
    <source>
        <strain evidence="2 3">Ellin428</strain>
    </source>
</reference>
<feature type="transmembrane region" description="Helical" evidence="1">
    <location>
        <begin position="86"/>
        <end position="109"/>
    </location>
</feature>
<organism evidence="2 3">
    <name type="scientific">Chthoniobacter flavus Ellin428</name>
    <dbReference type="NCBI Taxonomy" id="497964"/>
    <lineage>
        <taxon>Bacteria</taxon>
        <taxon>Pseudomonadati</taxon>
        <taxon>Verrucomicrobiota</taxon>
        <taxon>Spartobacteria</taxon>
        <taxon>Chthoniobacterales</taxon>
        <taxon>Chthoniobacteraceae</taxon>
        <taxon>Chthoniobacter</taxon>
    </lineage>
</organism>
<keyword evidence="3" id="KW-1185">Reference proteome</keyword>
<sequence length="156" mass="16869">MDRAPLVPYTAASAVPPQSPSLGALTERTHMEEQFEPNLFQLFREEGPVGLLVIVASVTCTLWLLISRIRGCFRLQPTRIPRDLALLMTGPVTATLYSVIKALVAVQAYVRGGIDSDFVLIYGLQGPKAICIVALLGFLLSVIAFTLPSKSEAKVA</sequence>
<evidence type="ECO:0000256" key="1">
    <source>
        <dbReference type="SAM" id="Phobius"/>
    </source>
</evidence>